<reference evidence="2 3" key="1">
    <citation type="submission" date="2019-05" db="EMBL/GenBank/DDBJ databases">
        <title>The compact genome of Giardia muris reveals important steps in the evolution of intestinal protozoan parasites.</title>
        <authorList>
            <person name="Xu F."/>
            <person name="Jimenez-Gonzalez A."/>
            <person name="Einarsson E."/>
            <person name="Astvaldsson A."/>
            <person name="Peirasmaki D."/>
            <person name="Eckmann L."/>
            <person name="Andersson J.O."/>
            <person name="Svard S.G."/>
            <person name="Jerlstrom-Hultqvist J."/>
        </authorList>
    </citation>
    <scope>NUCLEOTIDE SEQUENCE [LARGE SCALE GENOMIC DNA]</scope>
    <source>
        <strain evidence="2 3">Roberts-Thomson</strain>
    </source>
</reference>
<sequence length="227" mass="23238">MIAYGGVRQPFGARPGPGVPQPPMQPGPYGQPPQSGPYGGAPGFGPQSSTPQYGMPYGQAQPQIPGPYGAPPVGGAPYGQPQQYPSMPVQSQQPPPISQPGFGMAPNPYGQQMGGMMGGMAPTGPMPFMPPAYEGMPKASAFGPVTGGIPFVGGEAPEPPTGSKPVSEEKLSQDLPATEEREEHPAIENHDDVQEATESTAPATASPVSTNPYASTGTTNPYSPTSH</sequence>
<feature type="compositionally biased region" description="Low complexity" evidence="1">
    <location>
        <begin position="71"/>
        <end position="92"/>
    </location>
</feature>
<dbReference type="AlphaFoldDB" id="A0A4Z1SSE0"/>
<organism evidence="2 3">
    <name type="scientific">Giardia muris</name>
    <dbReference type="NCBI Taxonomy" id="5742"/>
    <lineage>
        <taxon>Eukaryota</taxon>
        <taxon>Metamonada</taxon>
        <taxon>Diplomonadida</taxon>
        <taxon>Hexamitidae</taxon>
        <taxon>Giardiinae</taxon>
        <taxon>Giardia</taxon>
    </lineage>
</organism>
<comment type="caution">
    <text evidence="2">The sequence shown here is derived from an EMBL/GenBank/DDBJ whole genome shotgun (WGS) entry which is preliminary data.</text>
</comment>
<feature type="region of interest" description="Disordered" evidence="1">
    <location>
        <begin position="1"/>
        <end position="109"/>
    </location>
</feature>
<name>A0A4Z1SSE0_GIAMU</name>
<dbReference type="Proteomes" id="UP000315496">
    <property type="component" value="Chromosome 2"/>
</dbReference>
<feature type="region of interest" description="Disordered" evidence="1">
    <location>
        <begin position="146"/>
        <end position="227"/>
    </location>
</feature>
<proteinExistence type="predicted"/>
<evidence type="ECO:0000313" key="3">
    <source>
        <dbReference type="Proteomes" id="UP000315496"/>
    </source>
</evidence>
<feature type="compositionally biased region" description="Polar residues" evidence="1">
    <location>
        <begin position="211"/>
        <end position="227"/>
    </location>
</feature>
<dbReference type="EMBL" id="VDLU01000002">
    <property type="protein sequence ID" value="TNJ28804.1"/>
    <property type="molecule type" value="Genomic_DNA"/>
</dbReference>
<evidence type="ECO:0000256" key="1">
    <source>
        <dbReference type="SAM" id="MobiDB-lite"/>
    </source>
</evidence>
<gene>
    <name evidence="2" type="ORF">GMRT_15605</name>
</gene>
<dbReference type="VEuPathDB" id="GiardiaDB:GMRT_15605"/>
<evidence type="ECO:0000313" key="2">
    <source>
        <dbReference type="EMBL" id="TNJ28804.1"/>
    </source>
</evidence>
<feature type="compositionally biased region" description="Pro residues" evidence="1">
    <location>
        <begin position="17"/>
        <end position="35"/>
    </location>
</feature>
<protein>
    <submittedName>
        <fullName evidence="2">Uncharacterized protein</fullName>
    </submittedName>
</protein>
<feature type="compositionally biased region" description="Basic and acidic residues" evidence="1">
    <location>
        <begin position="166"/>
        <end position="193"/>
    </location>
</feature>
<keyword evidence="3" id="KW-1185">Reference proteome</keyword>
<accession>A0A4Z1SSE0</accession>
<feature type="compositionally biased region" description="Low complexity" evidence="1">
    <location>
        <begin position="196"/>
        <end position="210"/>
    </location>
</feature>